<protein>
    <submittedName>
        <fullName evidence="3">Helix-turn-helix domain-containing protein</fullName>
    </submittedName>
</protein>
<evidence type="ECO:0000256" key="1">
    <source>
        <dbReference type="ARBA" id="ARBA00006754"/>
    </source>
</evidence>
<organism evidence="3 4">
    <name type="scientific">Streptomyces morookaense</name>
    <name type="common">Streptoverticillium morookaense</name>
    <dbReference type="NCBI Taxonomy" id="1970"/>
    <lineage>
        <taxon>Bacteria</taxon>
        <taxon>Bacillati</taxon>
        <taxon>Actinomycetota</taxon>
        <taxon>Actinomycetes</taxon>
        <taxon>Kitasatosporales</taxon>
        <taxon>Streptomycetaceae</taxon>
        <taxon>Streptomyces</taxon>
    </lineage>
</organism>
<reference evidence="3 4" key="1">
    <citation type="submission" date="2020-04" db="EMBL/GenBank/DDBJ databases">
        <title>Draft Genome Sequence of Streptomyces morookaense DSM 40503, an 8-azaguanine-producing strain.</title>
        <authorList>
            <person name="Qi J."/>
            <person name="Gao J.-M."/>
        </authorList>
    </citation>
    <scope>NUCLEOTIDE SEQUENCE [LARGE SCALE GENOMIC DNA]</scope>
    <source>
        <strain evidence="3 4">DSM 40503</strain>
    </source>
</reference>
<dbReference type="SMART" id="SM00065">
    <property type="entry name" value="GAF"/>
    <property type="match status" value="1"/>
</dbReference>
<gene>
    <name evidence="3" type="ORF">HG542_16405</name>
</gene>
<comment type="caution">
    <text evidence="3">The sequence shown here is derived from an EMBL/GenBank/DDBJ whole genome shotgun (WGS) entry which is preliminary data.</text>
</comment>
<dbReference type="PANTHER" id="PTHR33744">
    <property type="entry name" value="CARBOHYDRATE DIACID REGULATOR"/>
    <property type="match status" value="1"/>
</dbReference>
<dbReference type="Pfam" id="PF17853">
    <property type="entry name" value="GGDEF_2"/>
    <property type="match status" value="1"/>
</dbReference>
<keyword evidence="4" id="KW-1185">Reference proteome</keyword>
<evidence type="ECO:0000313" key="4">
    <source>
        <dbReference type="Proteomes" id="UP000587462"/>
    </source>
</evidence>
<proteinExistence type="inferred from homology"/>
<feature type="domain" description="GAF" evidence="2">
    <location>
        <begin position="90"/>
        <end position="237"/>
    </location>
</feature>
<dbReference type="SUPFAM" id="SSF55781">
    <property type="entry name" value="GAF domain-like"/>
    <property type="match status" value="1"/>
</dbReference>
<dbReference type="InterPro" id="IPR029016">
    <property type="entry name" value="GAF-like_dom_sf"/>
</dbReference>
<dbReference type="Gene3D" id="1.10.10.2840">
    <property type="entry name" value="PucR C-terminal helix-turn-helix domain"/>
    <property type="match status" value="1"/>
</dbReference>
<dbReference type="Gene3D" id="3.30.450.40">
    <property type="match status" value="1"/>
</dbReference>
<dbReference type="Pfam" id="PF01590">
    <property type="entry name" value="GAF"/>
    <property type="match status" value="1"/>
</dbReference>
<evidence type="ECO:0000313" key="3">
    <source>
        <dbReference type="EMBL" id="NVK79241.1"/>
    </source>
</evidence>
<dbReference type="InterPro" id="IPR051448">
    <property type="entry name" value="CdaR-like_regulators"/>
</dbReference>
<dbReference type="PANTHER" id="PTHR33744:SF1">
    <property type="entry name" value="DNA-BINDING TRANSCRIPTIONAL ACTIVATOR ADER"/>
    <property type="match status" value="1"/>
</dbReference>
<sequence>MGSIVSQGRKAGASALTVLELLAAEAPISHFESLVDDARRQGMGEADLALLETAKRLGLAVYAQAERRQRKEARLTAFIEAGKGIATVQDVPSLLSVLARKACRLFDLDVAWITAFGRDAGTVTVSACDGHTTALRTGLRIPDDPAMSGGTAPFWTPDVAADERLAHSPALDSLLKSEGIHAVAAIPLTDGSRPFGTLYVAGRSTRWFTSAEVSLMASLAELADVTIEKTRMLEQAADCLSAPGRTAGDTASVHGRLMSLVLDGAGLAALLDEAGRHLDGALRVHAPDGGILAGADGMPAGSESEADTLRAMVDAHALREPILLDCGLWAAPLLAGDRDLGTLLLHPRRPLADGDEQLLSFTAQTVAALLLLQHTTAPSATGHDHDWLLDDLLTSPQRPAGRFEERAARLGIDLARPHVVVVARPEGEAADNRTAIWASSYARRMNGLRSTHAGCTVLLVPGTDATAAAEQVSRGLAPLLERPVTVCASGPITSVAAVPAAFQEALRCLEAMIALGATGGFTSAAEHGFLGVLLSDTHDVEGFIRSMIGPLVAYDTQRYTEFTRTLDAYFAAGGSINRTAERLHVHPNTVGRRLERIGDLLGPEWQQPERAFEIQLALRLSRIQHVLRGRRPRVP</sequence>
<dbReference type="InterPro" id="IPR003018">
    <property type="entry name" value="GAF"/>
</dbReference>
<dbReference type="InterPro" id="IPR041522">
    <property type="entry name" value="CdaR_GGDEF"/>
</dbReference>
<dbReference type="EMBL" id="JABBXF010000033">
    <property type="protein sequence ID" value="NVK79241.1"/>
    <property type="molecule type" value="Genomic_DNA"/>
</dbReference>
<dbReference type="Pfam" id="PF13556">
    <property type="entry name" value="HTH_30"/>
    <property type="match status" value="1"/>
</dbReference>
<dbReference type="Proteomes" id="UP000587462">
    <property type="component" value="Unassembled WGS sequence"/>
</dbReference>
<evidence type="ECO:0000259" key="2">
    <source>
        <dbReference type="SMART" id="SM00065"/>
    </source>
</evidence>
<name>A0A7Y7B607_STRMO</name>
<dbReference type="InterPro" id="IPR042070">
    <property type="entry name" value="PucR_C-HTH_sf"/>
</dbReference>
<dbReference type="InterPro" id="IPR025736">
    <property type="entry name" value="PucR_C-HTH_dom"/>
</dbReference>
<accession>A0A7Y7B607</accession>
<comment type="similarity">
    <text evidence="1">Belongs to the CdaR family.</text>
</comment>
<dbReference type="RefSeq" id="WP_171082062.1">
    <property type="nucleotide sequence ID" value="NZ_BNBU01000004.1"/>
</dbReference>
<dbReference type="AlphaFoldDB" id="A0A7Y7B607"/>